<evidence type="ECO:0000259" key="6">
    <source>
        <dbReference type="Pfam" id="PF07992"/>
    </source>
</evidence>
<dbReference type="PRINTS" id="PR00368">
    <property type="entry name" value="FADPNR"/>
</dbReference>
<evidence type="ECO:0000256" key="3">
    <source>
        <dbReference type="ARBA" id="ARBA00022630"/>
    </source>
</evidence>
<dbReference type="Gene3D" id="3.50.50.100">
    <property type="match status" value="1"/>
</dbReference>
<evidence type="ECO:0000313" key="8">
    <source>
        <dbReference type="Proteomes" id="UP000698222"/>
    </source>
</evidence>
<dbReference type="PANTHER" id="PTHR42913:SF3">
    <property type="entry name" value="64 KDA MITOCHONDRIAL NADH DEHYDROGENASE (EUROFUNG)"/>
    <property type="match status" value="1"/>
</dbReference>
<organism evidence="7 8">
    <name type="scientific">Brachybacterium fresconis</name>
    <dbReference type="NCBI Taxonomy" id="173363"/>
    <lineage>
        <taxon>Bacteria</taxon>
        <taxon>Bacillati</taxon>
        <taxon>Actinomycetota</taxon>
        <taxon>Actinomycetes</taxon>
        <taxon>Micrococcales</taxon>
        <taxon>Dermabacteraceae</taxon>
        <taxon>Brachybacterium</taxon>
    </lineage>
</organism>
<dbReference type="PANTHER" id="PTHR42913">
    <property type="entry name" value="APOPTOSIS-INDUCING FACTOR 1"/>
    <property type="match status" value="1"/>
</dbReference>
<evidence type="ECO:0000256" key="2">
    <source>
        <dbReference type="ARBA" id="ARBA00005272"/>
    </source>
</evidence>
<dbReference type="RefSeq" id="WP_209889099.1">
    <property type="nucleotide sequence ID" value="NZ_BAAAJV010000004.1"/>
</dbReference>
<evidence type="ECO:0000256" key="1">
    <source>
        <dbReference type="ARBA" id="ARBA00001974"/>
    </source>
</evidence>
<keyword evidence="5" id="KW-0560">Oxidoreductase</keyword>
<protein>
    <submittedName>
        <fullName evidence="7">NADH dehydrogenase FAD-containing subunit</fullName>
    </submittedName>
</protein>
<accession>A0ABS4YI76</accession>
<gene>
    <name evidence="7" type="ORF">JOF44_001407</name>
</gene>
<keyword evidence="3" id="KW-0285">Flavoprotein</keyword>
<dbReference type="InterPro" id="IPR051169">
    <property type="entry name" value="NADH-Q_oxidoreductase"/>
</dbReference>
<keyword evidence="4" id="KW-0274">FAD</keyword>
<proteinExistence type="inferred from homology"/>
<name>A0ABS4YI76_9MICO</name>
<feature type="domain" description="FAD/NAD(P)-binding" evidence="6">
    <location>
        <begin position="7"/>
        <end position="278"/>
    </location>
</feature>
<evidence type="ECO:0000256" key="5">
    <source>
        <dbReference type="ARBA" id="ARBA00023002"/>
    </source>
</evidence>
<evidence type="ECO:0000256" key="4">
    <source>
        <dbReference type="ARBA" id="ARBA00022827"/>
    </source>
</evidence>
<comment type="cofactor">
    <cofactor evidence="1">
        <name>FAD</name>
        <dbReference type="ChEBI" id="CHEBI:57692"/>
    </cofactor>
</comment>
<dbReference type="PRINTS" id="PR00469">
    <property type="entry name" value="PNDRDTASEII"/>
</dbReference>
<dbReference type="InterPro" id="IPR023753">
    <property type="entry name" value="FAD/NAD-binding_dom"/>
</dbReference>
<keyword evidence="8" id="KW-1185">Reference proteome</keyword>
<comment type="caution">
    <text evidence="7">The sequence shown here is derived from an EMBL/GenBank/DDBJ whole genome shotgun (WGS) entry which is preliminary data.</text>
</comment>
<evidence type="ECO:0000313" key="7">
    <source>
        <dbReference type="EMBL" id="MBP2408504.1"/>
    </source>
</evidence>
<sequence>MTRTLEAVVIGGGYAGVVAANRLSTSDELSVTLINPRRDFVERIRLHQRATGTYGATVPYADVLAPSIRLTVDSVTRIDAPSRSLVLASGAVARYDHLVYAVGSHAATSEVPGTAEHTIALSTLEQADDLRDALAAVPTRAPVTVVGGGSTGIEVAAELAESGRPVTLLAGDRLGPSLHPAARATVARQLGRLGATVLAGAGARAAAVVDGGVHLADGRELPSALTVWTAGFGVPDLARRSGLRTDPLGRLVTDETLTSLDDERIVAAGDCAAPSGVPYRMCCAAAQPLGAQAADTVLRRVAGDAPRGRSLAIPGQCLSLGRRAGLLQLARRDDTALPVHLGGRLGAGLKEAVTAGTLVGLRTMSRRPGIIPALGLLQDPRRAGRLAAASPDLAPVQDRPALAD</sequence>
<reference evidence="7 8" key="1">
    <citation type="submission" date="2021-03" db="EMBL/GenBank/DDBJ databases">
        <title>Sequencing the genomes of 1000 actinobacteria strains.</title>
        <authorList>
            <person name="Klenk H.-P."/>
        </authorList>
    </citation>
    <scope>NUCLEOTIDE SEQUENCE [LARGE SCALE GENOMIC DNA]</scope>
    <source>
        <strain evidence="7 8">DSM 14564</strain>
    </source>
</reference>
<dbReference type="Proteomes" id="UP000698222">
    <property type="component" value="Unassembled WGS sequence"/>
</dbReference>
<dbReference type="InterPro" id="IPR036188">
    <property type="entry name" value="FAD/NAD-bd_sf"/>
</dbReference>
<dbReference type="SUPFAM" id="SSF51905">
    <property type="entry name" value="FAD/NAD(P)-binding domain"/>
    <property type="match status" value="1"/>
</dbReference>
<comment type="similarity">
    <text evidence="2">Belongs to the NADH dehydrogenase family.</text>
</comment>
<dbReference type="EMBL" id="JAGIOC010000001">
    <property type="protein sequence ID" value="MBP2408504.1"/>
    <property type="molecule type" value="Genomic_DNA"/>
</dbReference>
<dbReference type="Pfam" id="PF07992">
    <property type="entry name" value="Pyr_redox_2"/>
    <property type="match status" value="1"/>
</dbReference>